<accession>A0A2X0QGX6</accession>
<keyword evidence="1" id="KW-0812">Transmembrane</keyword>
<keyword evidence="1" id="KW-1133">Transmembrane helix</keyword>
<evidence type="ECO:0000256" key="1">
    <source>
        <dbReference type="SAM" id="Phobius"/>
    </source>
</evidence>
<feature type="transmembrane region" description="Helical" evidence="1">
    <location>
        <begin position="20"/>
        <end position="42"/>
    </location>
</feature>
<dbReference type="AlphaFoldDB" id="A0A2X0QGX6"/>
<dbReference type="EMBL" id="OUNC01000011">
    <property type="protein sequence ID" value="SPP27864.1"/>
    <property type="molecule type" value="Genomic_DNA"/>
</dbReference>
<organism evidence="2 3">
    <name type="scientific">Brochothrix thermosphacta</name>
    <name type="common">Microbacterium thermosphactum</name>
    <dbReference type="NCBI Taxonomy" id="2756"/>
    <lineage>
        <taxon>Bacteria</taxon>
        <taxon>Bacillati</taxon>
        <taxon>Bacillota</taxon>
        <taxon>Bacilli</taxon>
        <taxon>Bacillales</taxon>
        <taxon>Listeriaceae</taxon>
        <taxon>Brochothrix</taxon>
    </lineage>
</organism>
<name>A0A2X0QGX6_BROTH</name>
<evidence type="ECO:0000313" key="2">
    <source>
        <dbReference type="EMBL" id="SPP27864.1"/>
    </source>
</evidence>
<dbReference type="Proteomes" id="UP000270190">
    <property type="component" value="Unassembled WGS sequence"/>
</dbReference>
<protein>
    <submittedName>
        <fullName evidence="2">Uncharacterized protein</fullName>
    </submittedName>
</protein>
<gene>
    <name evidence="2" type="ORF">BTBSAS_190037</name>
</gene>
<keyword evidence="1" id="KW-0472">Membrane</keyword>
<sequence length="45" mass="5137">MISSLVIQWRHNFNYDFKEVIMMMVLTLVGMAFIPFLALVGVSAC</sequence>
<evidence type="ECO:0000313" key="3">
    <source>
        <dbReference type="Proteomes" id="UP000270190"/>
    </source>
</evidence>
<reference evidence="3" key="1">
    <citation type="submission" date="2018-04" db="EMBL/GenBank/DDBJ databases">
        <authorList>
            <person name="Illikoud N."/>
        </authorList>
    </citation>
    <scope>NUCLEOTIDE SEQUENCE [LARGE SCALE GENOMIC DNA]</scope>
</reference>
<proteinExistence type="predicted"/>